<keyword evidence="9" id="KW-1185">Reference proteome</keyword>
<dbReference type="PANTHER" id="PTHR43701:SF12">
    <property type="entry name" value="MEMBRANE TRANSPORTER PROTEIN YTNM-RELATED"/>
    <property type="match status" value="1"/>
</dbReference>
<feature type="transmembrane region" description="Helical" evidence="6">
    <location>
        <begin position="178"/>
        <end position="199"/>
    </location>
</feature>
<protein>
    <recommendedName>
        <fullName evidence="6">Probable membrane transporter protein</fullName>
    </recommendedName>
</protein>
<feature type="transmembrane region" description="Helical" evidence="6">
    <location>
        <begin position="236"/>
        <end position="259"/>
    </location>
</feature>
<dbReference type="OrthoDB" id="45564at2"/>
<dbReference type="PANTHER" id="PTHR43701">
    <property type="entry name" value="MEMBRANE TRANSPORTER PROTEIN MJ0441-RELATED"/>
    <property type="match status" value="1"/>
</dbReference>
<evidence type="ECO:0000256" key="6">
    <source>
        <dbReference type="RuleBase" id="RU363041"/>
    </source>
</evidence>
<evidence type="ECO:0000256" key="5">
    <source>
        <dbReference type="ARBA" id="ARBA00023136"/>
    </source>
</evidence>
<dbReference type="GO" id="GO:0005886">
    <property type="term" value="C:plasma membrane"/>
    <property type="evidence" value="ECO:0007669"/>
    <property type="project" value="UniProtKB-SubCell"/>
</dbReference>
<comment type="subcellular location">
    <subcellularLocation>
        <location evidence="6">Cell membrane</location>
        <topology evidence="6">Multi-pass membrane protein</topology>
    </subcellularLocation>
    <subcellularLocation>
        <location evidence="1">Membrane</location>
        <topology evidence="1">Multi-pass membrane protein</topology>
    </subcellularLocation>
</comment>
<dbReference type="STRING" id="38302.SAMN04488535_1384"/>
<comment type="similarity">
    <text evidence="2 6">Belongs to the 4-toluene sulfonate uptake permease (TSUP) (TC 2.A.102) family.</text>
</comment>
<evidence type="ECO:0000256" key="3">
    <source>
        <dbReference type="ARBA" id="ARBA00022692"/>
    </source>
</evidence>
<feature type="transmembrane region" description="Helical" evidence="6">
    <location>
        <begin position="76"/>
        <end position="96"/>
    </location>
</feature>
<dbReference type="EMBL" id="LT629700">
    <property type="protein sequence ID" value="SDL96006.1"/>
    <property type="molecule type" value="Genomic_DNA"/>
</dbReference>
<evidence type="ECO:0000313" key="9">
    <source>
        <dbReference type="Proteomes" id="UP000199350"/>
    </source>
</evidence>
<keyword evidence="5 6" id="KW-0472">Membrane</keyword>
<evidence type="ECO:0000256" key="1">
    <source>
        <dbReference type="ARBA" id="ARBA00004141"/>
    </source>
</evidence>
<name>A0A1G9PB22_9CORY</name>
<keyword evidence="6" id="KW-1003">Cell membrane</keyword>
<accession>A0A1G9PB22</accession>
<evidence type="ECO:0000313" key="8">
    <source>
        <dbReference type="EMBL" id="SDL96006.1"/>
    </source>
</evidence>
<organism evidence="8 9">
    <name type="scientific">Corynebacterium mycetoides</name>
    <dbReference type="NCBI Taxonomy" id="38302"/>
    <lineage>
        <taxon>Bacteria</taxon>
        <taxon>Bacillati</taxon>
        <taxon>Actinomycetota</taxon>
        <taxon>Actinomycetes</taxon>
        <taxon>Mycobacteriales</taxon>
        <taxon>Corynebacteriaceae</taxon>
        <taxon>Corynebacterium</taxon>
    </lineage>
</organism>
<dbReference type="InterPro" id="IPR051598">
    <property type="entry name" value="TSUP/Inactive_protease-like"/>
</dbReference>
<keyword evidence="4 6" id="KW-1133">Transmembrane helix</keyword>
<sequence>MNNLTTLILIAVAGLAAQLVDGGLGMGFGVTSTTILVMLAGLGPAQASAVVHTAELGTTFVSGLSHWRFGNVDWKVVAAIGIPGSIGAFAGATVLSNLSTEVAKPIMALILALIGANLMLRFSRGLTQRRSTSKPHSRGFLGGLGLFGGFVDATGGGGWGPVTTSTLLAAGRSEPRRIVGTVNTAEFFVTFAATAGFLISMWQDLVANLAAVVALLIGGVIAAPLAAWLVTRLNPILLGGFVGTLIVALNLPTVLKAIGLDDNLWVVRVLVIAIGAVLCYRGAVKARANSRAASEREQLKEDLGAAEGAENHARSR</sequence>
<proteinExistence type="inferred from homology"/>
<evidence type="ECO:0000256" key="2">
    <source>
        <dbReference type="ARBA" id="ARBA00009142"/>
    </source>
</evidence>
<gene>
    <name evidence="8" type="ORF">SAMN04488535_1384</name>
</gene>
<keyword evidence="3 6" id="KW-0812">Transmembrane</keyword>
<reference evidence="9" key="1">
    <citation type="submission" date="2016-10" db="EMBL/GenBank/DDBJ databases">
        <authorList>
            <person name="Varghese N."/>
            <person name="Submissions S."/>
        </authorList>
    </citation>
    <scope>NUCLEOTIDE SEQUENCE [LARGE SCALE GENOMIC DNA]</scope>
    <source>
        <strain evidence="9">DSM 20632</strain>
    </source>
</reference>
<feature type="transmembrane region" description="Helical" evidence="6">
    <location>
        <begin position="265"/>
        <end position="284"/>
    </location>
</feature>
<dbReference type="Proteomes" id="UP000199350">
    <property type="component" value="Chromosome I"/>
</dbReference>
<dbReference type="InterPro" id="IPR002781">
    <property type="entry name" value="TM_pro_TauE-like"/>
</dbReference>
<feature type="transmembrane region" description="Helical" evidence="6">
    <location>
        <begin position="102"/>
        <end position="120"/>
    </location>
</feature>
<feature type="region of interest" description="Disordered" evidence="7">
    <location>
        <begin position="294"/>
        <end position="316"/>
    </location>
</feature>
<feature type="transmembrane region" description="Helical" evidence="6">
    <location>
        <begin position="205"/>
        <end position="229"/>
    </location>
</feature>
<evidence type="ECO:0000256" key="7">
    <source>
        <dbReference type="SAM" id="MobiDB-lite"/>
    </source>
</evidence>
<evidence type="ECO:0000256" key="4">
    <source>
        <dbReference type="ARBA" id="ARBA00022989"/>
    </source>
</evidence>
<dbReference type="AlphaFoldDB" id="A0A1G9PB22"/>
<dbReference type="Pfam" id="PF01925">
    <property type="entry name" value="TauE"/>
    <property type="match status" value="1"/>
</dbReference>
<dbReference type="RefSeq" id="WP_092150462.1">
    <property type="nucleotide sequence ID" value="NZ_LT629700.1"/>
</dbReference>